<evidence type="ECO:0000259" key="2">
    <source>
        <dbReference type="Pfam" id="PF01051"/>
    </source>
</evidence>
<dbReference type="InterPro" id="IPR036388">
    <property type="entry name" value="WH-like_DNA-bd_sf"/>
</dbReference>
<protein>
    <submittedName>
        <fullName evidence="3">Initiator Replication protein</fullName>
    </submittedName>
</protein>
<dbReference type="OrthoDB" id="863913at2"/>
<comment type="similarity">
    <text evidence="1">Belongs to the initiator RepB protein family.</text>
</comment>
<keyword evidence="4" id="KW-1185">Reference proteome</keyword>
<dbReference type="EMBL" id="FOLQ01000034">
    <property type="protein sequence ID" value="SFF19587.1"/>
    <property type="molecule type" value="Genomic_DNA"/>
</dbReference>
<organism evidence="3 4">
    <name type="scientific">Spirosoma endophyticum</name>
    <dbReference type="NCBI Taxonomy" id="662367"/>
    <lineage>
        <taxon>Bacteria</taxon>
        <taxon>Pseudomonadati</taxon>
        <taxon>Bacteroidota</taxon>
        <taxon>Cytophagia</taxon>
        <taxon>Cytophagales</taxon>
        <taxon>Cytophagaceae</taxon>
        <taxon>Spirosoma</taxon>
    </lineage>
</organism>
<dbReference type="Gene3D" id="1.10.10.10">
    <property type="entry name" value="Winged helix-like DNA-binding domain superfamily/Winged helix DNA-binding domain"/>
    <property type="match status" value="2"/>
</dbReference>
<dbReference type="AlphaFoldDB" id="A0A1I2GRY4"/>
<evidence type="ECO:0000256" key="1">
    <source>
        <dbReference type="ARBA" id="ARBA00038283"/>
    </source>
</evidence>
<dbReference type="Proteomes" id="UP000198598">
    <property type="component" value="Unassembled WGS sequence"/>
</dbReference>
<gene>
    <name evidence="3" type="ORF">SAMN05216167_13439</name>
</gene>
<dbReference type="GO" id="GO:0006270">
    <property type="term" value="P:DNA replication initiation"/>
    <property type="evidence" value="ECO:0007669"/>
    <property type="project" value="InterPro"/>
</dbReference>
<reference evidence="3 4" key="1">
    <citation type="submission" date="2016-10" db="EMBL/GenBank/DDBJ databases">
        <authorList>
            <person name="de Groot N.N."/>
        </authorList>
    </citation>
    <scope>NUCLEOTIDE SEQUENCE [LARGE SCALE GENOMIC DNA]</scope>
    <source>
        <strain evidence="3 4">DSM 26130</strain>
    </source>
</reference>
<evidence type="ECO:0000313" key="4">
    <source>
        <dbReference type="Proteomes" id="UP000198598"/>
    </source>
</evidence>
<dbReference type="RefSeq" id="WP_093834504.1">
    <property type="nucleotide sequence ID" value="NZ_FOLQ01000034.1"/>
</dbReference>
<name>A0A1I2GRY4_9BACT</name>
<dbReference type="Pfam" id="PF01051">
    <property type="entry name" value="Rep3_N"/>
    <property type="match status" value="1"/>
</dbReference>
<dbReference type="GO" id="GO:0003887">
    <property type="term" value="F:DNA-directed DNA polymerase activity"/>
    <property type="evidence" value="ECO:0007669"/>
    <property type="project" value="InterPro"/>
</dbReference>
<dbReference type="SUPFAM" id="SSF46785">
    <property type="entry name" value="Winged helix' DNA-binding domain"/>
    <property type="match status" value="2"/>
</dbReference>
<accession>A0A1I2GRY4</accession>
<feature type="domain" description="Initiator Rep protein WH1" evidence="2">
    <location>
        <begin position="26"/>
        <end position="175"/>
    </location>
</feature>
<dbReference type="STRING" id="662367.SAMN05216167_13439"/>
<dbReference type="InterPro" id="IPR000525">
    <property type="entry name" value="Initiator_Rep_WH1"/>
</dbReference>
<evidence type="ECO:0000313" key="3">
    <source>
        <dbReference type="EMBL" id="SFF19587.1"/>
    </source>
</evidence>
<dbReference type="Pfam" id="PF21205">
    <property type="entry name" value="Rep3_C"/>
    <property type="match status" value="1"/>
</dbReference>
<dbReference type="InterPro" id="IPR036390">
    <property type="entry name" value="WH_DNA-bd_sf"/>
</dbReference>
<proteinExistence type="inferred from homology"/>
<sequence length="375" mass="44060">MTGHDKRNTQLVIPLELTYEPQHNEIIKQHWNVTFARQGKMSVAAKRIMARVMDQIRDDEYALRPYYQFRIGDIIADADITQDAAYKPIKAALRELTDVKWEFESLDGKEWYVRHLLDTTNYEMPVGYKNGIITVLLNPALQPYFIKVAHYTKYQLSNYMSLRSWYSMRFFEILSAFRDTGVWSPTIEQYRQLMDCWYEKDKRGNTKKNKNGTLKLKYPQTADLIKYTMSEAIQELANTNLAFTYEAIYESERSTKGRKKVTGFKFTIQRKLDGKIPDFWLNNAIVLRVINNLRSWKVTDKNIATYLEDIGTEAANKLVYEWQIKSNSNEVIQDRLKYCNAVFVKVGKAVQERLKKEVQSALERNYDTPNQQNPV</sequence>